<dbReference type="EMBL" id="JANBTW010000039">
    <property type="protein sequence ID" value="KAJ2676512.1"/>
    <property type="molecule type" value="Genomic_DNA"/>
</dbReference>
<dbReference type="OrthoDB" id="2104804at2759"/>
<evidence type="ECO:0000313" key="2">
    <source>
        <dbReference type="EMBL" id="KAJ2676512.1"/>
    </source>
</evidence>
<sequence>MGAHLAHNSAVGAASERWAPPNSMQDSPRLCGQLSIPKQYWDIKSSEMPAFVDIPYTKAINVGETVCIRVVVPKNPYNASMVFTPFSNTPWDSVLLDLVGVETGISIPVDLKLASDVRNYDKHSTHVYEADVQLRDVDVYRPEGYVEYRDALWNAEMPLDPQPFNPEPLYVSAALEVSALDRYGNSTFSLSKYMDLPLCAESNPEGRWVAGENLPFSASTLPHPDNHNRVWLPYNCRLQHISYQSFAQCLIDKYPVVHFFGDSNMRRALKKITTLGEWCSTPEEQATAKCLCEDYRDSFERFNVNSRNTIVDMDPIGGGHMPNGSFSLSAPPANKSRVFLRKWEGLVEAFSLDWKDAFRDTIGDVFGHPQVIVLSLTNWDSAFSARAVFLRDVELLLGFIESGYRPSTEIIIRTGQYYCCRSDTTPWKRRYSRLRNKAFDREIISAFHNRFNGTRSIRVWDVAAISEHRPYHARNQSLSCPSNHVRSEIVEVENQVLFNYMCNG</sequence>
<accession>A0A9W8G708</accession>
<evidence type="ECO:0000313" key="3">
    <source>
        <dbReference type="Proteomes" id="UP001151518"/>
    </source>
</evidence>
<organism evidence="2 3">
    <name type="scientific">Coemansia spiralis</name>
    <dbReference type="NCBI Taxonomy" id="417178"/>
    <lineage>
        <taxon>Eukaryota</taxon>
        <taxon>Fungi</taxon>
        <taxon>Fungi incertae sedis</taxon>
        <taxon>Zoopagomycota</taxon>
        <taxon>Kickxellomycotina</taxon>
        <taxon>Kickxellomycetes</taxon>
        <taxon>Kickxellales</taxon>
        <taxon>Kickxellaceae</taxon>
        <taxon>Coemansia</taxon>
    </lineage>
</organism>
<dbReference type="AlphaFoldDB" id="A0A9W8G708"/>
<dbReference type="Proteomes" id="UP001151518">
    <property type="component" value="Unassembled WGS sequence"/>
</dbReference>
<name>A0A9W8G708_9FUNG</name>
<gene>
    <name evidence="2" type="ORF">GGI25_003547</name>
</gene>
<feature type="region of interest" description="Disordered" evidence="1">
    <location>
        <begin position="1"/>
        <end position="26"/>
    </location>
</feature>
<evidence type="ECO:0000256" key="1">
    <source>
        <dbReference type="SAM" id="MobiDB-lite"/>
    </source>
</evidence>
<reference evidence="2" key="1">
    <citation type="submission" date="2022-07" db="EMBL/GenBank/DDBJ databases">
        <title>Phylogenomic reconstructions and comparative analyses of Kickxellomycotina fungi.</title>
        <authorList>
            <person name="Reynolds N.K."/>
            <person name="Stajich J.E."/>
            <person name="Barry K."/>
            <person name="Grigoriev I.V."/>
            <person name="Crous P."/>
            <person name="Smith M.E."/>
        </authorList>
    </citation>
    <scope>NUCLEOTIDE SEQUENCE</scope>
    <source>
        <strain evidence="2">NRRL 3115</strain>
    </source>
</reference>
<comment type="caution">
    <text evidence="2">The sequence shown here is derived from an EMBL/GenBank/DDBJ whole genome shotgun (WGS) entry which is preliminary data.</text>
</comment>
<protein>
    <submittedName>
        <fullName evidence="2">Uncharacterized protein</fullName>
    </submittedName>
</protein>
<proteinExistence type="predicted"/>